<dbReference type="SMART" id="SM00325">
    <property type="entry name" value="RhoGEF"/>
    <property type="match status" value="1"/>
</dbReference>
<dbReference type="SUPFAM" id="SSF48065">
    <property type="entry name" value="DBL homology domain (DH-domain)"/>
    <property type="match status" value="1"/>
</dbReference>
<name>A0A165S4Q6_9APHY</name>
<feature type="region of interest" description="Disordered" evidence="1">
    <location>
        <begin position="1140"/>
        <end position="1171"/>
    </location>
</feature>
<dbReference type="InterPro" id="IPR051092">
    <property type="entry name" value="FYVE_RhoGEF_PH"/>
</dbReference>
<feature type="compositionally biased region" description="Pro residues" evidence="1">
    <location>
        <begin position="879"/>
        <end position="893"/>
    </location>
</feature>
<accession>A0A165S4Q6</accession>
<dbReference type="Proteomes" id="UP000076727">
    <property type="component" value="Unassembled WGS sequence"/>
</dbReference>
<feature type="region of interest" description="Disordered" evidence="1">
    <location>
        <begin position="639"/>
        <end position="662"/>
    </location>
</feature>
<feature type="region of interest" description="Disordered" evidence="1">
    <location>
        <begin position="818"/>
        <end position="904"/>
    </location>
</feature>
<feature type="region of interest" description="Disordered" evidence="1">
    <location>
        <begin position="930"/>
        <end position="1041"/>
    </location>
</feature>
<dbReference type="OrthoDB" id="660555at2759"/>
<dbReference type="InterPro" id="IPR057454">
    <property type="entry name" value="Bud3_C"/>
</dbReference>
<dbReference type="PANTHER" id="PTHR12673">
    <property type="entry name" value="FACIOGENITAL DYSPLASIA PROTEIN"/>
    <property type="match status" value="1"/>
</dbReference>
<feature type="region of interest" description="Disordered" evidence="1">
    <location>
        <begin position="1"/>
        <end position="25"/>
    </location>
</feature>
<feature type="region of interest" description="Disordered" evidence="1">
    <location>
        <begin position="693"/>
        <end position="758"/>
    </location>
</feature>
<feature type="domain" description="DH" evidence="2">
    <location>
        <begin position="102"/>
        <end position="294"/>
    </location>
</feature>
<feature type="compositionally biased region" description="Basic residues" evidence="1">
    <location>
        <begin position="946"/>
        <end position="955"/>
    </location>
</feature>
<proteinExistence type="predicted"/>
<sequence length="1320" mass="146164">MALNLSPRKVVPLASGDEPRPRFKTRSTLPSVTKRVFLCGVVVEGAGDGPIPDDVQDMLVTLGELIETESGSSSMRSPTSTSTSAHTFTTGSRMFAAANAPALEENIKELVATERSYVERLKSLKENYADPLRSFARGKETSILPAYEANTLFGNIDSILPVNEAFLKDLERVLTPRGPGVGDIALKHFKVNRGFEHYKMYYSKREEAQRIFETQVKKNSSFVAYMDRIKYSATETRNLIGLRELLMEPVQRIPRYTLLFRLMIKHMGPDDPQRAKLIEADEIASHIALAETDENTKRAEKMFCLQNSIEDFPPGLLSNSRRLIDCIDVEDVADAGLGGYALASDAPSTTTLHCTLFLFDDKLMIVRRPSDKGGKALTGLDDIDKPAAKARPLSIRKLKKGQMSCKGVVDIMDVVATDVGGSEMHMYIEKPPHDQGDRWSGRPFRPFFAVHPPSSQRDTKLGEERKQQFLENLWDAQAKYRTRDGHSALIRAEEREVESYAGRTTIARTYFNVYTRPWYLGEDSKPKVIVHIDPMGTGDPIPFGGRNPPYVVIKVQPMPGALSRYEVTSNDPVDETENDIVHNDVVPARIVQTIHQYGLFKFSTGQNSRPTTPTATRSRAAIFGLDVISRNLFNSRSGAVTNDLFGGSTNSSRRTRTVASRSSVYTGTMSTVGHGSSLSRFSQATSTLTAATSLEDEQSFSGSKNSRRSQSLSRPKKLVKKTSTPKLDDSVSEPESSPNRSNHRPISRSRSEPGDVRDDEDDAAILHFPAFTDPEDMDLASKLELAQRNRQTQASEHWAHLDLDQPIDENIYDEEPAVSRPLSRVSRTARQLPGIPAAARSRSPSLRRELSVETRTITPDLHRARSLSRHSSDRRPMGPRSPSPMPPRTPSPMPSRALSPPLSWVSPQTYTLDSAPSLEADLAHEATLVNAPQSPGDSPGPLATPKRPRIPRSKRQPFDPTENLETTPKAEHIGTPQTAVIIEPLSIKKKSSVASSTRNSPSRSRPSSAQTARASPRNKRSTGHKVSSGSPGAPPAPLSPALASSEEIARLVRLVETTKEDVESSRRAVKRIRLETVKLRSMTPVAESPSPIKQTDPFMRSASPFGSPVKTRIPVVSEPKPEFKDREARLKEMHMMIGRRKGREASQPAWKQEGSPLQPQTPGGSGTPTRVHDVADSVDNLLEHADRALEKVAVGQHAIQSDVEKVVALLNQKTSELITAQTQLKSTRVQLETVKALVDHSRDEKDYLFDAFNEQLDQMFEDATLAAEDAWVAMTRDLKATKKAEKLAVQDNTRLKRRLEAMEMQQEEWGALLRAHGLIP</sequence>
<dbReference type="Pfam" id="PF00621">
    <property type="entry name" value="RhoGEF"/>
    <property type="match status" value="1"/>
</dbReference>
<evidence type="ECO:0000313" key="3">
    <source>
        <dbReference type="EMBL" id="KZT71528.1"/>
    </source>
</evidence>
<dbReference type="Pfam" id="PF25351">
    <property type="entry name" value="PH_BUD3_C"/>
    <property type="match status" value="1"/>
</dbReference>
<feature type="compositionally biased region" description="Polar residues" evidence="1">
    <location>
        <begin position="699"/>
        <end position="713"/>
    </location>
</feature>
<feature type="region of interest" description="Disordered" evidence="1">
    <location>
        <begin position="1085"/>
        <end position="1112"/>
    </location>
</feature>
<dbReference type="STRING" id="1314783.A0A165S4Q6"/>
<dbReference type="CDD" id="cd00160">
    <property type="entry name" value="RhoGEF"/>
    <property type="match status" value="1"/>
</dbReference>
<dbReference type="GO" id="GO:0005737">
    <property type="term" value="C:cytoplasm"/>
    <property type="evidence" value="ECO:0007669"/>
    <property type="project" value="TreeGrafter"/>
</dbReference>
<dbReference type="Gene3D" id="1.20.900.10">
    <property type="entry name" value="Dbl homology (DH) domain"/>
    <property type="match status" value="1"/>
</dbReference>
<keyword evidence="4" id="KW-1185">Reference proteome</keyword>
<dbReference type="GO" id="GO:0005085">
    <property type="term" value="F:guanyl-nucleotide exchange factor activity"/>
    <property type="evidence" value="ECO:0007669"/>
    <property type="project" value="InterPro"/>
</dbReference>
<dbReference type="EMBL" id="KV429045">
    <property type="protein sequence ID" value="KZT71528.1"/>
    <property type="molecule type" value="Genomic_DNA"/>
</dbReference>
<evidence type="ECO:0000313" key="4">
    <source>
        <dbReference type="Proteomes" id="UP000076727"/>
    </source>
</evidence>
<feature type="compositionally biased region" description="Low complexity" evidence="1">
    <location>
        <begin position="992"/>
        <end position="1015"/>
    </location>
</feature>
<gene>
    <name evidence="3" type="ORF">DAEQUDRAFT_110220</name>
</gene>
<feature type="compositionally biased region" description="Low complexity" evidence="1">
    <location>
        <begin position="648"/>
        <end position="662"/>
    </location>
</feature>
<organism evidence="3 4">
    <name type="scientific">Daedalea quercina L-15889</name>
    <dbReference type="NCBI Taxonomy" id="1314783"/>
    <lineage>
        <taxon>Eukaryota</taxon>
        <taxon>Fungi</taxon>
        <taxon>Dikarya</taxon>
        <taxon>Basidiomycota</taxon>
        <taxon>Agaricomycotina</taxon>
        <taxon>Agaricomycetes</taxon>
        <taxon>Polyporales</taxon>
        <taxon>Fomitopsis</taxon>
    </lineage>
</organism>
<dbReference type="InterPro" id="IPR000219">
    <property type="entry name" value="DH_dom"/>
</dbReference>
<dbReference type="PROSITE" id="PS50010">
    <property type="entry name" value="DH_2"/>
    <property type="match status" value="1"/>
</dbReference>
<evidence type="ECO:0000259" key="2">
    <source>
        <dbReference type="PROSITE" id="PS50010"/>
    </source>
</evidence>
<dbReference type="PANTHER" id="PTHR12673:SF270">
    <property type="entry name" value="FYVE-TYPE DOMAIN-CONTAINING PROTEIN"/>
    <property type="match status" value="1"/>
</dbReference>
<protein>
    <recommendedName>
        <fullName evidence="2">DH domain-containing protein</fullName>
    </recommendedName>
</protein>
<dbReference type="InterPro" id="IPR035899">
    <property type="entry name" value="DBL_dom_sf"/>
</dbReference>
<evidence type="ECO:0000256" key="1">
    <source>
        <dbReference type="SAM" id="MobiDB-lite"/>
    </source>
</evidence>
<reference evidence="3 4" key="1">
    <citation type="journal article" date="2016" name="Mol. Biol. Evol.">
        <title>Comparative Genomics of Early-Diverging Mushroom-Forming Fungi Provides Insights into the Origins of Lignocellulose Decay Capabilities.</title>
        <authorList>
            <person name="Nagy L.G."/>
            <person name="Riley R."/>
            <person name="Tritt A."/>
            <person name="Adam C."/>
            <person name="Daum C."/>
            <person name="Floudas D."/>
            <person name="Sun H."/>
            <person name="Yadav J.S."/>
            <person name="Pangilinan J."/>
            <person name="Larsson K.H."/>
            <person name="Matsuura K."/>
            <person name="Barry K."/>
            <person name="Labutti K."/>
            <person name="Kuo R."/>
            <person name="Ohm R.A."/>
            <person name="Bhattacharya S.S."/>
            <person name="Shirouzu T."/>
            <person name="Yoshinaga Y."/>
            <person name="Martin F.M."/>
            <person name="Grigoriev I.V."/>
            <person name="Hibbett D.S."/>
        </authorList>
    </citation>
    <scope>NUCLEOTIDE SEQUENCE [LARGE SCALE GENOMIC DNA]</scope>
    <source>
        <strain evidence="3 4">L-15889</strain>
    </source>
</reference>